<dbReference type="PANTHER" id="PTHR36484:SF2">
    <property type="entry name" value="OS01G0558700 PROTEIN"/>
    <property type="match status" value="1"/>
</dbReference>
<keyword evidence="3" id="KW-1185">Reference proteome</keyword>
<evidence type="ECO:0000313" key="2">
    <source>
        <dbReference type="EMBL" id="KAK4784447.1"/>
    </source>
</evidence>
<dbReference type="Proteomes" id="UP001346149">
    <property type="component" value="Unassembled WGS sequence"/>
</dbReference>
<proteinExistence type="predicted"/>
<sequence length="127" mass="13423">MSIKATLSLTRGEAKKTSAKSPTKVKKTLSLIGSSDTSGHPHSGEISSGASKKACKGFNGRSFASSGEIAIEPEGARSLKEVDSGKLKADIMRWAKRVAAYARQVSGRIKRSMTMSSRSSSRFGDGQ</sequence>
<accession>A0AAN7LRN8</accession>
<protein>
    <submittedName>
        <fullName evidence="2">Uncharacterized protein</fullName>
    </submittedName>
</protein>
<gene>
    <name evidence="2" type="ORF">SAY86_018815</name>
</gene>
<dbReference type="PANTHER" id="PTHR36484">
    <property type="entry name" value="OS01G0558700 PROTEIN"/>
    <property type="match status" value="1"/>
</dbReference>
<evidence type="ECO:0000256" key="1">
    <source>
        <dbReference type="SAM" id="MobiDB-lite"/>
    </source>
</evidence>
<organism evidence="2 3">
    <name type="scientific">Trapa natans</name>
    <name type="common">Water chestnut</name>
    <dbReference type="NCBI Taxonomy" id="22666"/>
    <lineage>
        <taxon>Eukaryota</taxon>
        <taxon>Viridiplantae</taxon>
        <taxon>Streptophyta</taxon>
        <taxon>Embryophyta</taxon>
        <taxon>Tracheophyta</taxon>
        <taxon>Spermatophyta</taxon>
        <taxon>Magnoliopsida</taxon>
        <taxon>eudicotyledons</taxon>
        <taxon>Gunneridae</taxon>
        <taxon>Pentapetalae</taxon>
        <taxon>rosids</taxon>
        <taxon>malvids</taxon>
        <taxon>Myrtales</taxon>
        <taxon>Lythraceae</taxon>
        <taxon>Trapa</taxon>
    </lineage>
</organism>
<dbReference type="EMBL" id="JAXQNO010000014">
    <property type="protein sequence ID" value="KAK4784447.1"/>
    <property type="molecule type" value="Genomic_DNA"/>
</dbReference>
<comment type="caution">
    <text evidence="2">The sequence shown here is derived from an EMBL/GenBank/DDBJ whole genome shotgun (WGS) entry which is preliminary data.</text>
</comment>
<feature type="region of interest" description="Disordered" evidence="1">
    <location>
        <begin position="1"/>
        <end position="53"/>
    </location>
</feature>
<dbReference type="AlphaFoldDB" id="A0AAN7LRN8"/>
<feature type="compositionally biased region" description="Polar residues" evidence="1">
    <location>
        <begin position="31"/>
        <end position="50"/>
    </location>
</feature>
<evidence type="ECO:0000313" key="3">
    <source>
        <dbReference type="Proteomes" id="UP001346149"/>
    </source>
</evidence>
<reference evidence="2 3" key="1">
    <citation type="journal article" date="2023" name="Hortic Res">
        <title>Pangenome of water caltrop reveals structural variations and asymmetric subgenome divergence after allopolyploidization.</title>
        <authorList>
            <person name="Zhang X."/>
            <person name="Chen Y."/>
            <person name="Wang L."/>
            <person name="Yuan Y."/>
            <person name="Fang M."/>
            <person name="Shi L."/>
            <person name="Lu R."/>
            <person name="Comes H.P."/>
            <person name="Ma Y."/>
            <person name="Chen Y."/>
            <person name="Huang G."/>
            <person name="Zhou Y."/>
            <person name="Zheng Z."/>
            <person name="Qiu Y."/>
        </authorList>
    </citation>
    <scope>NUCLEOTIDE SEQUENCE [LARGE SCALE GENOMIC DNA]</scope>
    <source>
        <strain evidence="2">F231</strain>
    </source>
</reference>
<name>A0AAN7LRN8_TRANT</name>